<gene>
    <name evidence="1" type="ORF">SAMN05421788_1011129</name>
</gene>
<keyword evidence="2" id="KW-1185">Reference proteome</keyword>
<accession>A0A1N7LU21</accession>
<dbReference type="EMBL" id="FTOR01000001">
    <property type="protein sequence ID" value="SIS77347.1"/>
    <property type="molecule type" value="Genomic_DNA"/>
</dbReference>
<organism evidence="1 2">
    <name type="scientific">Filimonas lacunae</name>
    <dbReference type="NCBI Taxonomy" id="477680"/>
    <lineage>
        <taxon>Bacteria</taxon>
        <taxon>Pseudomonadati</taxon>
        <taxon>Bacteroidota</taxon>
        <taxon>Chitinophagia</taxon>
        <taxon>Chitinophagales</taxon>
        <taxon>Chitinophagaceae</taxon>
        <taxon>Filimonas</taxon>
    </lineage>
</organism>
<name>A0A1N7LU21_9BACT</name>
<reference evidence="2" key="1">
    <citation type="submission" date="2017-01" db="EMBL/GenBank/DDBJ databases">
        <authorList>
            <person name="Varghese N."/>
            <person name="Submissions S."/>
        </authorList>
    </citation>
    <scope>NUCLEOTIDE SEQUENCE [LARGE SCALE GENOMIC DNA]</scope>
    <source>
        <strain evidence="2">DSM 21054</strain>
    </source>
</reference>
<sequence length="29" mass="3496">MTYKLEFTLVVILKYPSLFIYEGWKKDGL</sequence>
<evidence type="ECO:0000313" key="1">
    <source>
        <dbReference type="EMBL" id="SIS77347.1"/>
    </source>
</evidence>
<dbReference type="AlphaFoldDB" id="A0A1N7LU21"/>
<evidence type="ECO:0000313" key="2">
    <source>
        <dbReference type="Proteomes" id="UP000186917"/>
    </source>
</evidence>
<proteinExistence type="predicted"/>
<protein>
    <submittedName>
        <fullName evidence="1">Uncharacterized protein</fullName>
    </submittedName>
</protein>
<dbReference type="Proteomes" id="UP000186917">
    <property type="component" value="Unassembled WGS sequence"/>
</dbReference>